<evidence type="ECO:0000313" key="4">
    <source>
        <dbReference type="Proteomes" id="UP001629214"/>
    </source>
</evidence>
<evidence type="ECO:0000256" key="1">
    <source>
        <dbReference type="ARBA" id="ARBA00008918"/>
    </source>
</evidence>
<organism evidence="3 4">
    <name type="scientific">Herbaspirillum rhizosphaerae</name>
    <dbReference type="NCBI Taxonomy" id="346179"/>
    <lineage>
        <taxon>Bacteria</taxon>
        <taxon>Pseudomonadati</taxon>
        <taxon>Pseudomonadota</taxon>
        <taxon>Betaproteobacteria</taxon>
        <taxon>Burkholderiales</taxon>
        <taxon>Oxalobacteraceae</taxon>
        <taxon>Herbaspirillum</taxon>
    </lineage>
</organism>
<evidence type="ECO:0000259" key="2">
    <source>
        <dbReference type="Pfam" id="PF03364"/>
    </source>
</evidence>
<dbReference type="InterPro" id="IPR023393">
    <property type="entry name" value="START-like_dom_sf"/>
</dbReference>
<evidence type="ECO:0000313" key="3">
    <source>
        <dbReference type="EMBL" id="MFL9877182.1"/>
    </source>
</evidence>
<feature type="domain" description="Coenzyme Q-binding protein COQ10 START" evidence="2">
    <location>
        <begin position="37"/>
        <end position="171"/>
    </location>
</feature>
<dbReference type="Pfam" id="PF03364">
    <property type="entry name" value="Polyketide_cyc"/>
    <property type="match status" value="1"/>
</dbReference>
<comment type="similarity">
    <text evidence="1">Belongs to the ribosome association toxin RatA family.</text>
</comment>
<keyword evidence="4" id="KW-1185">Reference proteome</keyword>
<dbReference type="Gene3D" id="3.30.530.20">
    <property type="match status" value="1"/>
</dbReference>
<dbReference type="SUPFAM" id="SSF55961">
    <property type="entry name" value="Bet v1-like"/>
    <property type="match status" value="1"/>
</dbReference>
<dbReference type="PANTHER" id="PTHR34060:SF2">
    <property type="entry name" value="OS03G0837900 PROTEIN"/>
    <property type="match status" value="1"/>
</dbReference>
<reference evidence="3 4" key="1">
    <citation type="journal article" date="2024" name="Chem. Sci.">
        <title>Discovery of megapolipeptins by genome mining of a Burkholderiales bacteria collection.</title>
        <authorList>
            <person name="Paulo B.S."/>
            <person name="Recchia M.J.J."/>
            <person name="Lee S."/>
            <person name="Fergusson C.H."/>
            <person name="Romanowski S.B."/>
            <person name="Hernandez A."/>
            <person name="Krull N."/>
            <person name="Liu D.Y."/>
            <person name="Cavanagh H."/>
            <person name="Bos A."/>
            <person name="Gray C.A."/>
            <person name="Murphy B.T."/>
            <person name="Linington R.G."/>
            <person name="Eustaquio A.S."/>
        </authorList>
    </citation>
    <scope>NUCLEOTIDE SEQUENCE [LARGE SCALE GENOMIC DNA]</scope>
    <source>
        <strain evidence="3 4">RL21-008-BIB-B</strain>
    </source>
</reference>
<comment type="caution">
    <text evidence="3">The sequence shown here is derived from an EMBL/GenBank/DDBJ whole genome shotgun (WGS) entry which is preliminary data.</text>
</comment>
<protein>
    <submittedName>
        <fullName evidence="3">SRPBCC family protein</fullName>
    </submittedName>
</protein>
<proteinExistence type="inferred from homology"/>
<accession>A0ABW8Z297</accession>
<dbReference type="EMBL" id="JAQQFR010000001">
    <property type="protein sequence ID" value="MFL9877182.1"/>
    <property type="molecule type" value="Genomic_DNA"/>
</dbReference>
<name>A0ABW8Z297_9BURK</name>
<dbReference type="PANTHER" id="PTHR34060">
    <property type="entry name" value="POLYKETIDE CYCLASE / DEHYDRASE AND LIPID TRANSPORT PROTEIN"/>
    <property type="match status" value="1"/>
</dbReference>
<gene>
    <name evidence="3" type="ORF">PQR63_02215</name>
</gene>
<dbReference type="RefSeq" id="WP_408165251.1">
    <property type="nucleotide sequence ID" value="NZ_JAQQFR010000001.1"/>
</dbReference>
<sequence>MTGSNVDAQTIDQPDIDVRMTRAKGYPLFEVTAKMTVNANVARSWKVLTDYNRLAEFVPNLSRSQVTSSEGNERVVTQNGFAKFLFIRQNIDLVLHVTEQPMQVIDIRLISGNMREYQARWELQPQQPQQPGDDGHTRISYAGIIAPDFYVPTLFGAALMKSDLRHMLNAVKAEIEKGNDAEKEKRP</sequence>
<dbReference type="InterPro" id="IPR005031">
    <property type="entry name" value="COQ10_START"/>
</dbReference>
<dbReference type="Proteomes" id="UP001629214">
    <property type="component" value="Unassembled WGS sequence"/>
</dbReference>